<evidence type="ECO:0000259" key="1">
    <source>
        <dbReference type="PROSITE" id="PS50177"/>
    </source>
</evidence>
<dbReference type="Pfam" id="PF02136">
    <property type="entry name" value="NTF2"/>
    <property type="match status" value="1"/>
</dbReference>
<protein>
    <recommendedName>
        <fullName evidence="1">NTF2 domain-containing protein</fullName>
    </recommendedName>
</protein>
<organism evidence="2 3">
    <name type="scientific">Brassica napus</name>
    <name type="common">Rape</name>
    <dbReference type="NCBI Taxonomy" id="3708"/>
    <lineage>
        <taxon>Eukaryota</taxon>
        <taxon>Viridiplantae</taxon>
        <taxon>Streptophyta</taxon>
        <taxon>Embryophyta</taxon>
        <taxon>Tracheophyta</taxon>
        <taxon>Spermatophyta</taxon>
        <taxon>Magnoliopsida</taxon>
        <taxon>eudicotyledons</taxon>
        <taxon>Gunneridae</taxon>
        <taxon>Pentapetalae</taxon>
        <taxon>rosids</taxon>
        <taxon>malvids</taxon>
        <taxon>Brassicales</taxon>
        <taxon>Brassicaceae</taxon>
        <taxon>Brassiceae</taxon>
        <taxon>Brassica</taxon>
    </lineage>
</organism>
<dbReference type="EMBL" id="JAGKQM010000009">
    <property type="protein sequence ID" value="KAH0911393.1"/>
    <property type="molecule type" value="Genomic_DNA"/>
</dbReference>
<dbReference type="PANTHER" id="PTHR12612">
    <property type="entry name" value="NUCLEAR TRANSPORT FACTOR 2"/>
    <property type="match status" value="1"/>
</dbReference>
<name>A0ABQ8C449_BRANA</name>
<dbReference type="Proteomes" id="UP000824890">
    <property type="component" value="Unassembled WGS sequence"/>
</dbReference>
<dbReference type="PROSITE" id="PS50177">
    <property type="entry name" value="NTF2_DOMAIN"/>
    <property type="match status" value="1"/>
</dbReference>
<dbReference type="InterPro" id="IPR002075">
    <property type="entry name" value="NTF2_dom"/>
</dbReference>
<accession>A0ABQ8C449</accession>
<dbReference type="InterPro" id="IPR032710">
    <property type="entry name" value="NTF2-like_dom_sf"/>
</dbReference>
<feature type="non-terminal residue" evidence="2">
    <location>
        <position position="1"/>
    </location>
</feature>
<gene>
    <name evidence="2" type="ORF">HID58_034714</name>
</gene>
<feature type="domain" description="NTF2" evidence="1">
    <location>
        <begin position="37"/>
        <end position="160"/>
    </location>
</feature>
<evidence type="ECO:0000313" key="3">
    <source>
        <dbReference type="Proteomes" id="UP000824890"/>
    </source>
</evidence>
<comment type="caution">
    <text evidence="2">The sequence shown here is derived from an EMBL/GenBank/DDBJ whole genome shotgun (WGS) entry which is preliminary data.</text>
</comment>
<proteinExistence type="predicted"/>
<dbReference type="Gene3D" id="3.10.450.50">
    <property type="match status" value="1"/>
</dbReference>
<dbReference type="SUPFAM" id="SSF54427">
    <property type="entry name" value="NTF2-like"/>
    <property type="match status" value="1"/>
</dbReference>
<keyword evidence="3" id="KW-1185">Reference proteome</keyword>
<dbReference type="CDD" id="cd00780">
    <property type="entry name" value="NTF2"/>
    <property type="match status" value="1"/>
</dbReference>
<reference evidence="2 3" key="1">
    <citation type="submission" date="2021-05" db="EMBL/GenBank/DDBJ databases">
        <title>Genome Assembly of Synthetic Allotetraploid Brassica napus Reveals Homoeologous Exchanges between Subgenomes.</title>
        <authorList>
            <person name="Davis J.T."/>
        </authorList>
    </citation>
    <scope>NUCLEOTIDE SEQUENCE [LARGE SCALE GENOMIC DNA]</scope>
    <source>
        <strain evidence="3">cv. Da-Ae</strain>
        <tissue evidence="2">Seedling</tissue>
    </source>
</reference>
<evidence type="ECO:0000313" key="2">
    <source>
        <dbReference type="EMBL" id="KAH0911393.1"/>
    </source>
</evidence>
<dbReference type="InterPro" id="IPR045875">
    <property type="entry name" value="NTF2"/>
</dbReference>
<dbReference type="InterPro" id="IPR018222">
    <property type="entry name" value="Nuclear_transport_factor_2_euk"/>
</dbReference>
<sequence>LSSHPFRFVSLSRLFERTTERERERERKTREMDPDAVAKAFVEHYYTTFDSNRGGLVSLYQEGSMLTFEGQKIQGSQNIVAKLTSLPFQQCKHNITTVDCQPSGPAAGMLVFVSGNLQLAGEQHALKFSQVSFLPSLDLEYVPFGIESGKLLRVQRHIQVELCLRYLVAETDGCLVG</sequence>